<dbReference type="InterPro" id="IPR011852">
    <property type="entry name" value="TRAP_TAXI"/>
</dbReference>
<organism evidence="1 2">
    <name type="scientific">Iodidimonas nitroreducens</name>
    <dbReference type="NCBI Taxonomy" id="1236968"/>
    <lineage>
        <taxon>Bacteria</taxon>
        <taxon>Pseudomonadati</taxon>
        <taxon>Pseudomonadota</taxon>
        <taxon>Alphaproteobacteria</taxon>
        <taxon>Iodidimonadales</taxon>
        <taxon>Iodidimonadaceae</taxon>
        <taxon>Iodidimonas</taxon>
    </lineage>
</organism>
<evidence type="ECO:0000313" key="1">
    <source>
        <dbReference type="EMBL" id="GER04126.1"/>
    </source>
</evidence>
<comment type="caution">
    <text evidence="1">The sequence shown here is derived from an EMBL/GenBank/DDBJ whole genome shotgun (WGS) entry which is preliminary data.</text>
</comment>
<evidence type="ECO:0000313" key="2">
    <source>
        <dbReference type="Proteomes" id="UP000324996"/>
    </source>
</evidence>
<dbReference type="SUPFAM" id="SSF53850">
    <property type="entry name" value="Periplasmic binding protein-like II"/>
    <property type="match status" value="1"/>
</dbReference>
<protein>
    <submittedName>
        <fullName evidence="1">Uncharacterized protein</fullName>
    </submittedName>
</protein>
<dbReference type="Gene3D" id="3.40.190.10">
    <property type="entry name" value="Periplasmic binding protein-like II"/>
    <property type="match status" value="1"/>
</dbReference>
<dbReference type="Proteomes" id="UP000324996">
    <property type="component" value="Unassembled WGS sequence"/>
</dbReference>
<name>A0A5A7NAZ2_9PROT</name>
<accession>A0A5A7NAZ2</accession>
<dbReference type="EMBL" id="BKCN01000008">
    <property type="protein sequence ID" value="GER04126.1"/>
    <property type="molecule type" value="Genomic_DNA"/>
</dbReference>
<gene>
    <name evidence="1" type="ORF">JCM17846_18080</name>
</gene>
<sequence>MIAFAQAGISPQMLVAASNRNSDGDGDSPAAIEALASLYYEPAWLFLRDDVQITDFRDLAALRIAKGPLGSGSRALAETLYALNDLPFETGAEQKAPDQLSGDDALAALVLGQIDGVFTVGSAHSPSIKLWWPSPDYRFSACRAAMLMPEDCPISMRWNYPRARWIWPAISPNRIPP</sequence>
<dbReference type="Pfam" id="PF16868">
    <property type="entry name" value="NMT1_3"/>
    <property type="match status" value="1"/>
</dbReference>
<proteinExistence type="predicted"/>
<reference evidence="1 2" key="1">
    <citation type="submission" date="2019-09" db="EMBL/GenBank/DDBJ databases">
        <title>NBRP : Genome information of microbial organism related human and environment.</title>
        <authorList>
            <person name="Hattori M."/>
            <person name="Oshima K."/>
            <person name="Inaba H."/>
            <person name="Suda W."/>
            <person name="Sakamoto M."/>
            <person name="Iino T."/>
            <person name="Kitahara M."/>
            <person name="Oshida Y."/>
            <person name="Iida T."/>
            <person name="Kudo T."/>
            <person name="Itoh T."/>
            <person name="Ohkuma M."/>
        </authorList>
    </citation>
    <scope>NUCLEOTIDE SEQUENCE [LARGE SCALE GENOMIC DNA]</scope>
    <source>
        <strain evidence="1 2">Q-1</strain>
    </source>
</reference>
<keyword evidence="2" id="KW-1185">Reference proteome</keyword>
<dbReference type="AlphaFoldDB" id="A0A5A7NAZ2"/>